<evidence type="ECO:0000256" key="7">
    <source>
        <dbReference type="ARBA" id="ARBA00022837"/>
    </source>
</evidence>
<evidence type="ECO:0000313" key="13">
    <source>
        <dbReference type="Proteomes" id="UP000007148"/>
    </source>
</evidence>
<evidence type="ECO:0000256" key="1">
    <source>
        <dbReference type="ARBA" id="ARBA00000695"/>
    </source>
</evidence>
<dbReference type="GO" id="GO:0045490">
    <property type="term" value="P:pectin catabolic process"/>
    <property type="evidence" value="ECO:0007669"/>
    <property type="project" value="TreeGrafter"/>
</dbReference>
<dbReference type="EMBL" id="CAFZ01000515">
    <property type="protein sequence ID" value="CCA75760.1"/>
    <property type="molecule type" value="Genomic_DNA"/>
</dbReference>
<evidence type="ECO:0000256" key="5">
    <source>
        <dbReference type="ARBA" id="ARBA00022525"/>
    </source>
</evidence>
<dbReference type="eggNOG" id="ENOG502RYEI">
    <property type="taxonomic scope" value="Eukaryota"/>
</dbReference>
<dbReference type="PANTHER" id="PTHR33407">
    <property type="entry name" value="PECTATE LYASE F-RELATED"/>
    <property type="match status" value="1"/>
</dbReference>
<sequence length="306" mass="32391">MISVFALVTILAPLLAQAAVVKRHVERYFIYHVYLTKRRCVWCDVRVLERVVLSMYAGLPGAATSTKTTSTTRGSTSTPTTPMTPTGITTKLPPSSGYVALPTTSVISGSFDGGMKRYDRAGSSGGCQGQTETGESDAVFSLQPGATISNVIIGANQAEGIHCQGTCRLVNIWWQDVCEDAATFKQTGSGDVSYVIGGGAFHASDKIFQHNGAGTVSISNFYASDFGKLYRACGNCAQSYRRNVIVNNARLESGSSGVGINTNFGDTARFTNVCSTGKPSVASTTPGNEPTKIGWYVANLMTTTPD</sequence>
<dbReference type="InterPro" id="IPR004898">
    <property type="entry name" value="Pectate_lyase_PlyH/PlyE-like"/>
</dbReference>
<dbReference type="InterPro" id="IPR012334">
    <property type="entry name" value="Pectin_lyas_fold"/>
</dbReference>
<dbReference type="InParanoid" id="G4TWR8"/>
<evidence type="ECO:0000256" key="9">
    <source>
        <dbReference type="ARBA" id="ARBA00025679"/>
    </source>
</evidence>
<dbReference type="SUPFAM" id="SSF51126">
    <property type="entry name" value="Pectin lyase-like"/>
    <property type="match status" value="1"/>
</dbReference>
<protein>
    <recommendedName>
        <fullName evidence="10">Pectate lyase</fullName>
        <ecNumber evidence="10">4.2.2.2</ecNumber>
    </recommendedName>
</protein>
<keyword evidence="13" id="KW-1185">Reference proteome</keyword>
<proteinExistence type="inferred from homology"/>
<keyword evidence="5 10" id="KW-0964">Secreted</keyword>
<keyword evidence="6 10" id="KW-0732">Signal</keyword>
<dbReference type="HOGENOM" id="CLU_909487_0_0_1"/>
<comment type="catalytic activity">
    <reaction evidence="1 10">
        <text>Eliminative cleavage of (1-&gt;4)-alpha-D-galacturonan to give oligosaccharides with 4-deoxy-alpha-D-galact-4-enuronosyl groups at their non-reducing ends.</text>
        <dbReference type="EC" id="4.2.2.2"/>
    </reaction>
</comment>
<feature type="region of interest" description="Disordered" evidence="11">
    <location>
        <begin position="63"/>
        <end position="94"/>
    </location>
</feature>
<dbReference type="OrthoDB" id="441042at2759"/>
<dbReference type="GO" id="GO:0005576">
    <property type="term" value="C:extracellular region"/>
    <property type="evidence" value="ECO:0007669"/>
    <property type="project" value="UniProtKB-SubCell"/>
</dbReference>
<evidence type="ECO:0000256" key="8">
    <source>
        <dbReference type="ARBA" id="ARBA00023239"/>
    </source>
</evidence>
<dbReference type="GO" id="GO:0030570">
    <property type="term" value="F:pectate lyase activity"/>
    <property type="evidence" value="ECO:0007669"/>
    <property type="project" value="UniProtKB-UniRule"/>
</dbReference>
<dbReference type="EC" id="4.2.2.2" evidence="10"/>
<gene>
    <name evidence="12" type="ORF">PIIN_09750</name>
</gene>
<keyword evidence="8 10" id="KW-0456">Lyase</keyword>
<feature type="chain" id="PRO_5025095814" description="Pectate lyase" evidence="10">
    <location>
        <begin position="19"/>
        <end position="306"/>
    </location>
</feature>
<evidence type="ECO:0000256" key="2">
    <source>
        <dbReference type="ARBA" id="ARBA00001913"/>
    </source>
</evidence>
<name>G4TWR8_SERID</name>
<feature type="signal peptide" evidence="10">
    <location>
        <begin position="1"/>
        <end position="18"/>
    </location>
</feature>
<evidence type="ECO:0000256" key="6">
    <source>
        <dbReference type="ARBA" id="ARBA00022729"/>
    </source>
</evidence>
<accession>G4TWR8</accession>
<dbReference type="InterPro" id="IPR011050">
    <property type="entry name" value="Pectin_lyase_fold/virulence"/>
</dbReference>
<feature type="compositionally biased region" description="Low complexity" evidence="11">
    <location>
        <begin position="64"/>
        <end position="90"/>
    </location>
</feature>
<comment type="subcellular location">
    <subcellularLocation>
        <location evidence="3 10">Secreted</location>
    </subcellularLocation>
</comment>
<comment type="caution">
    <text evidence="12">The sequence shown here is derived from an EMBL/GenBank/DDBJ whole genome shotgun (WGS) entry which is preliminary data.</text>
</comment>
<comment type="similarity">
    <text evidence="4 10">Belongs to the polysaccharide lyase 3 family.</text>
</comment>
<dbReference type="PANTHER" id="PTHR33407:SF9">
    <property type="entry name" value="PECTATE LYASE F-RELATED"/>
    <property type="match status" value="1"/>
</dbReference>
<evidence type="ECO:0000256" key="10">
    <source>
        <dbReference type="RuleBase" id="RU367009"/>
    </source>
</evidence>
<evidence type="ECO:0000256" key="3">
    <source>
        <dbReference type="ARBA" id="ARBA00004613"/>
    </source>
</evidence>
<keyword evidence="7 10" id="KW-0106">Calcium</keyword>
<comment type="function">
    <text evidence="9 10">Pectinolytic enzyme consist of four classes of enzymes: pectin lyase, polygalacturonase, pectin methylesterase and rhamnogalacturonase. Among pectinolytic enzymes, pectin lyase is the most important in depolymerization of pectin, since it cleaves internal glycosidic bonds of highly methylated pectins. Favors pectate, the anion, over pectin, the methyl ester.</text>
</comment>
<dbReference type="STRING" id="1109443.G4TWR8"/>
<reference evidence="12 13" key="1">
    <citation type="journal article" date="2011" name="PLoS Pathog.">
        <title>Endophytic Life Strategies Decoded by Genome and Transcriptome Analyses of the Mutualistic Root Symbiont Piriformospora indica.</title>
        <authorList>
            <person name="Zuccaro A."/>
            <person name="Lahrmann U."/>
            <person name="Guldener U."/>
            <person name="Langen G."/>
            <person name="Pfiffi S."/>
            <person name="Biedenkopf D."/>
            <person name="Wong P."/>
            <person name="Samans B."/>
            <person name="Grimm C."/>
            <person name="Basiewicz M."/>
            <person name="Murat C."/>
            <person name="Martin F."/>
            <person name="Kogel K.H."/>
        </authorList>
    </citation>
    <scope>NUCLEOTIDE SEQUENCE [LARGE SCALE GENOMIC DNA]</scope>
    <source>
        <strain evidence="12 13">DSM 11827</strain>
    </source>
</reference>
<evidence type="ECO:0000256" key="4">
    <source>
        <dbReference type="ARBA" id="ARBA00006463"/>
    </source>
</evidence>
<dbReference type="AlphaFoldDB" id="G4TWR8"/>
<organism evidence="12 13">
    <name type="scientific">Serendipita indica (strain DSM 11827)</name>
    <name type="common">Root endophyte fungus</name>
    <name type="synonym">Piriformospora indica</name>
    <dbReference type="NCBI Taxonomy" id="1109443"/>
    <lineage>
        <taxon>Eukaryota</taxon>
        <taxon>Fungi</taxon>
        <taxon>Dikarya</taxon>
        <taxon>Basidiomycota</taxon>
        <taxon>Agaricomycotina</taxon>
        <taxon>Agaricomycetes</taxon>
        <taxon>Sebacinales</taxon>
        <taxon>Serendipitaceae</taxon>
        <taxon>Serendipita</taxon>
    </lineage>
</organism>
<comment type="cofactor">
    <cofactor evidence="2 10">
        <name>Ca(2+)</name>
        <dbReference type="ChEBI" id="CHEBI:29108"/>
    </cofactor>
</comment>
<dbReference type="Gene3D" id="2.160.20.10">
    <property type="entry name" value="Single-stranded right-handed beta-helix, Pectin lyase-like"/>
    <property type="match status" value="1"/>
</dbReference>
<dbReference type="Pfam" id="PF03211">
    <property type="entry name" value="Pectate_lyase"/>
    <property type="match status" value="1"/>
</dbReference>
<evidence type="ECO:0000256" key="11">
    <source>
        <dbReference type="SAM" id="MobiDB-lite"/>
    </source>
</evidence>
<evidence type="ECO:0000313" key="12">
    <source>
        <dbReference type="EMBL" id="CCA75760.1"/>
    </source>
</evidence>
<dbReference type="Proteomes" id="UP000007148">
    <property type="component" value="Unassembled WGS sequence"/>
</dbReference>